<protein>
    <submittedName>
        <fullName evidence="1">Uncharacterized protein</fullName>
    </submittedName>
</protein>
<comment type="caution">
    <text evidence="1">The sequence shown here is derived from an EMBL/GenBank/DDBJ whole genome shotgun (WGS) entry which is preliminary data.</text>
</comment>
<keyword evidence="2" id="KW-1185">Reference proteome</keyword>
<reference evidence="1 2" key="1">
    <citation type="submission" date="2018-06" db="EMBL/GenBank/DDBJ databases">
        <title>The Genome of Cuscuta australis (Dodder) Provides Insight into the Evolution of Plant Parasitism.</title>
        <authorList>
            <person name="Liu H."/>
        </authorList>
    </citation>
    <scope>NUCLEOTIDE SEQUENCE [LARGE SCALE GENOMIC DNA]</scope>
    <source>
        <strain evidence="2">cv. Yunnan</strain>
        <tissue evidence="1">Vines</tissue>
    </source>
</reference>
<dbReference type="Proteomes" id="UP000249390">
    <property type="component" value="Unassembled WGS sequence"/>
</dbReference>
<organism evidence="1 2">
    <name type="scientific">Cuscuta australis</name>
    <dbReference type="NCBI Taxonomy" id="267555"/>
    <lineage>
        <taxon>Eukaryota</taxon>
        <taxon>Viridiplantae</taxon>
        <taxon>Streptophyta</taxon>
        <taxon>Embryophyta</taxon>
        <taxon>Tracheophyta</taxon>
        <taxon>Spermatophyta</taxon>
        <taxon>Magnoliopsida</taxon>
        <taxon>eudicotyledons</taxon>
        <taxon>Gunneridae</taxon>
        <taxon>Pentapetalae</taxon>
        <taxon>asterids</taxon>
        <taxon>lamiids</taxon>
        <taxon>Solanales</taxon>
        <taxon>Convolvulaceae</taxon>
        <taxon>Cuscuteae</taxon>
        <taxon>Cuscuta</taxon>
        <taxon>Cuscuta subgen. Grammica</taxon>
        <taxon>Cuscuta sect. Cleistogrammica</taxon>
    </lineage>
</organism>
<sequence>MESRAPENKNIQGIIETTSSGRFSHEVTPINLQPSYLSRISGHLWFSLYKKEYTSKKTIETHKDILALKLLQSLRGEVWLKSAQQRGQRDLTQRRDPFYVELLCGEGIHARREHLICPGIHFQEG</sequence>
<evidence type="ECO:0000313" key="1">
    <source>
        <dbReference type="EMBL" id="RAL42964.1"/>
    </source>
</evidence>
<accession>A0A328DBU7</accession>
<evidence type="ECO:0000313" key="2">
    <source>
        <dbReference type="Proteomes" id="UP000249390"/>
    </source>
</evidence>
<name>A0A328DBU7_9ASTE</name>
<gene>
    <name evidence="1" type="ORF">DM860_009746</name>
</gene>
<proteinExistence type="predicted"/>
<dbReference type="AlphaFoldDB" id="A0A328DBU7"/>
<dbReference type="EMBL" id="NQVE01000161">
    <property type="protein sequence ID" value="RAL42964.1"/>
    <property type="molecule type" value="Genomic_DNA"/>
</dbReference>